<dbReference type="Proteomes" id="UP001610818">
    <property type="component" value="Unassembled WGS sequence"/>
</dbReference>
<feature type="compositionally biased region" description="Pro residues" evidence="1">
    <location>
        <begin position="70"/>
        <end position="89"/>
    </location>
</feature>
<feature type="compositionally biased region" description="Basic and acidic residues" evidence="1">
    <location>
        <begin position="27"/>
        <end position="54"/>
    </location>
</feature>
<comment type="caution">
    <text evidence="2">The sequence shown here is derived from an EMBL/GenBank/DDBJ whole genome shotgun (WGS) entry which is preliminary data.</text>
</comment>
<evidence type="ECO:0000256" key="1">
    <source>
        <dbReference type="SAM" id="MobiDB-lite"/>
    </source>
</evidence>
<name>A0ABW7QY80_9ACTN</name>
<organism evidence="2 3">
    <name type="scientific">Streptomyces longisporoflavus</name>
    <dbReference type="NCBI Taxonomy" id="28044"/>
    <lineage>
        <taxon>Bacteria</taxon>
        <taxon>Bacillati</taxon>
        <taxon>Actinomycetota</taxon>
        <taxon>Actinomycetes</taxon>
        <taxon>Kitasatosporales</taxon>
        <taxon>Streptomycetaceae</taxon>
        <taxon>Streptomyces</taxon>
    </lineage>
</organism>
<dbReference type="Pfam" id="PF19730">
    <property type="entry name" value="DUF6221"/>
    <property type="match status" value="1"/>
</dbReference>
<accession>A0ABW7QY80</accession>
<keyword evidence="3" id="KW-1185">Reference proteome</keyword>
<reference evidence="2 3" key="1">
    <citation type="submission" date="2024-10" db="EMBL/GenBank/DDBJ databases">
        <title>The Natural Products Discovery Center: Release of the First 8490 Sequenced Strains for Exploring Actinobacteria Biosynthetic Diversity.</title>
        <authorList>
            <person name="Kalkreuter E."/>
            <person name="Kautsar S.A."/>
            <person name="Yang D."/>
            <person name="Bader C.D."/>
            <person name="Teijaro C.N."/>
            <person name="Fluegel L."/>
            <person name="Davis C.M."/>
            <person name="Simpson J.R."/>
            <person name="Lauterbach L."/>
            <person name="Steele A.D."/>
            <person name="Gui C."/>
            <person name="Meng S."/>
            <person name="Li G."/>
            <person name="Viehrig K."/>
            <person name="Ye F."/>
            <person name="Su P."/>
            <person name="Kiefer A.F."/>
            <person name="Nichols A."/>
            <person name="Cepeda A.J."/>
            <person name="Yan W."/>
            <person name="Fan B."/>
            <person name="Jiang Y."/>
            <person name="Adhikari A."/>
            <person name="Zheng C.-J."/>
            <person name="Schuster L."/>
            <person name="Cowan T.M."/>
            <person name="Smanski M.J."/>
            <person name="Chevrette M.G."/>
            <person name="De Carvalho L.P.S."/>
            <person name="Shen B."/>
        </authorList>
    </citation>
    <scope>NUCLEOTIDE SEQUENCE [LARGE SCALE GENOMIC DNA]</scope>
    <source>
        <strain evidence="2 3">NPDC017990</strain>
    </source>
</reference>
<dbReference type="InterPro" id="IPR046193">
    <property type="entry name" value="DUF6221"/>
</dbReference>
<protein>
    <submittedName>
        <fullName evidence="2">DUF6221 family protein</fullName>
    </submittedName>
</protein>
<proteinExistence type="predicted"/>
<dbReference type="EMBL" id="JBIRGQ010000006">
    <property type="protein sequence ID" value="MFH8549454.1"/>
    <property type="molecule type" value="Genomic_DNA"/>
</dbReference>
<evidence type="ECO:0000313" key="3">
    <source>
        <dbReference type="Proteomes" id="UP001610818"/>
    </source>
</evidence>
<evidence type="ECO:0000313" key="2">
    <source>
        <dbReference type="EMBL" id="MFH8549454.1"/>
    </source>
</evidence>
<sequence length="206" mass="22562">MRGTADAAGFAGLYERCDRLLRSVAETKARARRVRSEAVEARLRSERSRADRAELLSSRSRRREQNASPPARPGAPSPGPARPTEPPSPAQGTAAAVHLTALAAFVHSRLDEEAAAADLFHEAGCRAAEAPAAAHDTARCGCRTPRRVHREIAARRGIARISEAAVREADHTAADWPRSEMDALQDLRALAVAYELHRLWQEEWRP</sequence>
<gene>
    <name evidence="2" type="ORF">ACH4F9_31035</name>
</gene>
<dbReference type="RefSeq" id="WP_397715892.1">
    <property type="nucleotide sequence ID" value="NZ_JBIRGN010000006.1"/>
</dbReference>
<feature type="region of interest" description="Disordered" evidence="1">
    <location>
        <begin position="27"/>
        <end position="93"/>
    </location>
</feature>